<comment type="caution">
    <text evidence="1">The sequence shown here is derived from an EMBL/GenBank/DDBJ whole genome shotgun (WGS) entry which is preliminary data.</text>
</comment>
<sequence length="192" mass="21554">MKLPAAEHTSRSWRIHDIAPGFQVEDVWALATPGGPDDFPRLVRTFLSDDPAGDPLLFRMLFAVRWRIGKIFGFDDPGSGISALAPTLRDRLPSDLRDLPPGPEFPTVPFTSLYLTENEWAAEVANRTVHAVMHMGWVPEEGDRYRGQMTVLVKPNGLLGKSYMAAIAPFRSFVIFPSMLRGTERRWQTCAE</sequence>
<organism evidence="1 2">
    <name type="scientific">Nocardia cyriacigeorgica</name>
    <dbReference type="NCBI Taxonomy" id="135487"/>
    <lineage>
        <taxon>Bacteria</taxon>
        <taxon>Bacillati</taxon>
        <taxon>Actinomycetota</taxon>
        <taxon>Actinomycetes</taxon>
        <taxon>Mycobacteriales</taxon>
        <taxon>Nocardiaceae</taxon>
        <taxon>Nocardia</taxon>
    </lineage>
</organism>
<dbReference type="Pfam" id="PF11066">
    <property type="entry name" value="DUF2867"/>
    <property type="match status" value="1"/>
</dbReference>
<dbReference type="InterPro" id="IPR021295">
    <property type="entry name" value="DUF2867"/>
</dbReference>
<dbReference type="RefSeq" id="WP_163824738.1">
    <property type="nucleotide sequence ID" value="NZ_JAAGUX010000008.1"/>
</dbReference>
<protein>
    <submittedName>
        <fullName evidence="1">DUF2867 domain-containing protein</fullName>
    </submittedName>
</protein>
<keyword evidence="2" id="KW-1185">Reference proteome</keyword>
<evidence type="ECO:0000313" key="2">
    <source>
        <dbReference type="Proteomes" id="UP000470876"/>
    </source>
</evidence>
<proteinExistence type="predicted"/>
<reference evidence="1 2" key="1">
    <citation type="submission" date="2020-01" db="EMBL/GenBank/DDBJ databases">
        <title>Genetics and antimicrobial susceptibilities of Nocardia species isolated from the soil; a comparison with species isolated from humans.</title>
        <authorList>
            <person name="Carrasco G."/>
            <person name="Monzon S."/>
            <person name="Sansegundo M."/>
            <person name="Garcia E."/>
            <person name="Garrido N."/>
            <person name="Medina M.J."/>
            <person name="Villalon P."/>
            <person name="Ramirez-Arocha A.C."/>
            <person name="Jimenez P."/>
            <person name="Cuesta I."/>
            <person name="Valdezate S."/>
        </authorList>
    </citation>
    <scope>NUCLEOTIDE SEQUENCE [LARGE SCALE GENOMIC DNA]</scope>
    <source>
        <strain evidence="1 2">CNM20110649</strain>
    </source>
</reference>
<name>A0ABX0CM59_9NOCA</name>
<dbReference type="Proteomes" id="UP000470876">
    <property type="component" value="Unassembled WGS sequence"/>
</dbReference>
<dbReference type="EMBL" id="JAAGUX010000008">
    <property type="protein sequence ID" value="NEW55416.1"/>
    <property type="molecule type" value="Genomic_DNA"/>
</dbReference>
<gene>
    <name evidence="1" type="ORF">GV794_07095</name>
</gene>
<evidence type="ECO:0000313" key="1">
    <source>
        <dbReference type="EMBL" id="NEW55416.1"/>
    </source>
</evidence>
<accession>A0ABX0CM59</accession>